<dbReference type="RefSeq" id="WP_126617492.1">
    <property type="nucleotide sequence ID" value="NZ_CP034562.1"/>
</dbReference>
<dbReference type="KEGG" id="fll:EI427_18370"/>
<evidence type="ECO:0000313" key="2">
    <source>
        <dbReference type="Proteomes" id="UP000267268"/>
    </source>
</evidence>
<gene>
    <name evidence="1" type="ORF">EI427_18370</name>
</gene>
<accession>A0A3S9P7E9</accession>
<sequence length="268" mass="29965">MKSFFSLNIKIILLLLLSSCEKYVDTVPPVVDWFTINDNDGSGEVMIDTLYTDLEFRAFFRDVGGMLSYSITYESKDNDVPGLRVPAFLNTIDTFAIGGAQSETYSKATISGGENSEGYHIAASGLYDIHLDYRDLALNDGSRVTIPMEFRNYAPFFKYQDFEEDSVNGTTTSTFNIRFTLDDLDNNLNACNMTMYSKVYEPDSIETDGIVYDSLLAYTLTPPVPGAGPYIVNETFDFDSVGIYELRMSGFDDKRNITNSIITIGVPK</sequence>
<dbReference type="EMBL" id="CP034562">
    <property type="protein sequence ID" value="AZQ64117.1"/>
    <property type="molecule type" value="Genomic_DNA"/>
</dbReference>
<dbReference type="AlphaFoldDB" id="A0A3S9P7E9"/>
<name>A0A3S9P7E9_9BACT</name>
<organism evidence="1 2">
    <name type="scientific">Flammeovirga pectinis</name>
    <dbReference type="NCBI Taxonomy" id="2494373"/>
    <lineage>
        <taxon>Bacteria</taxon>
        <taxon>Pseudomonadati</taxon>
        <taxon>Bacteroidota</taxon>
        <taxon>Cytophagia</taxon>
        <taxon>Cytophagales</taxon>
        <taxon>Flammeovirgaceae</taxon>
        <taxon>Flammeovirga</taxon>
    </lineage>
</organism>
<dbReference type="OrthoDB" id="977006at2"/>
<reference evidence="1 2" key="1">
    <citation type="submission" date="2018-12" db="EMBL/GenBank/DDBJ databases">
        <title>Flammeovirga pectinis sp. nov., isolated from the gut of the Korean scallop, Patinopecten yessoensis.</title>
        <authorList>
            <person name="Bae J.-W."/>
            <person name="Jeong Y.-S."/>
            <person name="Kang W."/>
        </authorList>
    </citation>
    <scope>NUCLEOTIDE SEQUENCE [LARGE SCALE GENOMIC DNA]</scope>
    <source>
        <strain evidence="1 2">L12M1</strain>
    </source>
</reference>
<keyword evidence="2" id="KW-1185">Reference proteome</keyword>
<proteinExistence type="predicted"/>
<evidence type="ECO:0000313" key="1">
    <source>
        <dbReference type="EMBL" id="AZQ64117.1"/>
    </source>
</evidence>
<protein>
    <submittedName>
        <fullName evidence="1">Uncharacterized protein</fullName>
    </submittedName>
</protein>
<dbReference type="Proteomes" id="UP000267268">
    <property type="component" value="Chromosome 1"/>
</dbReference>